<dbReference type="AlphaFoldDB" id="A0A1A8T4F9"/>
<keyword evidence="2" id="KW-0378">Hydrolase</keyword>
<dbReference type="Pfam" id="PF00563">
    <property type="entry name" value="EAL"/>
    <property type="match status" value="1"/>
</dbReference>
<dbReference type="SUPFAM" id="SSF141868">
    <property type="entry name" value="EAL domain-like"/>
    <property type="match status" value="1"/>
</dbReference>
<sequence length="669" mass="75053">MTSSGYRKLFISIGVLSALVFLWARTPLNHYQVDLLELDGLQFVPFDGTELLPAGEQGSVHSHCSWDGSATPYLCGVRVVLPRTEEGLPFSFQQVDQVHIEAYVQSTAAEYSGRLELNITSFLNPHFDGVPSHQDTKFHSVRLRNGEFDIPLNRFDVASWWQDQYGISFESADKDFRHVYSLDLVVNDTPLRHPGQYDLTLSALKVDGFLVDIQQLNNWLLTFWLMVGVGSLLSFSWRGHGTLQRMRQAALFDGMTGLLNEQGLRDHMQGLAPEAGGALYVFRLDNAAILEKHFGENVFGQLLVKTKQRLLSVFQSQSITLARISDAEFAMYCPVGKLAREQLLERIFNEGVEMVGVGHLKLDVSASYVVDNAMPKHFDEVLEKCRFVLDQPHDAKTFARAYLSSYDQPLRQKASVEDALRRALADDAFYLVFMPLYDARRNRVVGAEALLRSSSEVLSRLSPEVYIPVAEKANLIQEIDMMVLKKALAALKQISVPDDFVLSINISAQELLDSDFAQRIAASLQVAGVSATSICLEVTETYFVHMDQAKVEVLEQLRAMGCLVSLDDFGTGYTSFAHLQRLSVDEIKIDRSFVNRLDDPKARVVVESMVHIAQALQYKLVAEGVETLEQIEYLRTLGCNYFQGYLISKPTTLEEAVASTLPESDCLYL</sequence>
<dbReference type="SMART" id="SM00052">
    <property type="entry name" value="EAL"/>
    <property type="match status" value="1"/>
</dbReference>
<dbReference type="GO" id="GO:0071111">
    <property type="term" value="F:cyclic-guanylate-specific phosphodiesterase activity"/>
    <property type="evidence" value="ECO:0007669"/>
    <property type="project" value="UniProtKB-EC"/>
</dbReference>
<dbReference type="EMBL" id="FLOC01000001">
    <property type="protein sequence ID" value="SBS25739.1"/>
    <property type="molecule type" value="Genomic_DNA"/>
</dbReference>
<dbReference type="InterPro" id="IPR043128">
    <property type="entry name" value="Rev_trsase/Diguanyl_cyclase"/>
</dbReference>
<dbReference type="PANTHER" id="PTHR33121:SF79">
    <property type="entry name" value="CYCLIC DI-GMP PHOSPHODIESTERASE PDED-RELATED"/>
    <property type="match status" value="1"/>
</dbReference>
<dbReference type="STRING" id="295068.MAQ5080_00352"/>
<feature type="domain" description="EAL" evidence="1">
    <location>
        <begin position="413"/>
        <end position="664"/>
    </location>
</feature>
<proteinExistence type="predicted"/>
<evidence type="ECO:0000313" key="2">
    <source>
        <dbReference type="EMBL" id="SBS25739.1"/>
    </source>
</evidence>
<dbReference type="InterPro" id="IPR000160">
    <property type="entry name" value="GGDEF_dom"/>
</dbReference>
<dbReference type="InterPro" id="IPR001633">
    <property type="entry name" value="EAL_dom"/>
</dbReference>
<dbReference type="EC" id="3.1.4.52" evidence="2"/>
<dbReference type="Gene3D" id="3.20.20.450">
    <property type="entry name" value="EAL domain"/>
    <property type="match status" value="1"/>
</dbReference>
<dbReference type="PANTHER" id="PTHR33121">
    <property type="entry name" value="CYCLIC DI-GMP PHOSPHODIESTERASE PDEF"/>
    <property type="match status" value="1"/>
</dbReference>
<dbReference type="RefSeq" id="WP_067204658.1">
    <property type="nucleotide sequence ID" value="NZ_FLOC01000001.1"/>
</dbReference>
<reference evidence="2 3" key="1">
    <citation type="submission" date="2016-06" db="EMBL/GenBank/DDBJ databases">
        <authorList>
            <person name="Kjaerup R.B."/>
            <person name="Dalgaard T.S."/>
            <person name="Juul-Madsen H.R."/>
        </authorList>
    </citation>
    <scope>NUCLEOTIDE SEQUENCE [LARGE SCALE GENOMIC DNA]</scope>
    <source>
        <strain evidence="2 3">CECT 5080</strain>
    </source>
</reference>
<dbReference type="InterPro" id="IPR029787">
    <property type="entry name" value="Nucleotide_cyclase"/>
</dbReference>
<organism evidence="2 3">
    <name type="scientific">Marinomonas aquimarina</name>
    <dbReference type="NCBI Taxonomy" id="295068"/>
    <lineage>
        <taxon>Bacteria</taxon>
        <taxon>Pseudomonadati</taxon>
        <taxon>Pseudomonadota</taxon>
        <taxon>Gammaproteobacteria</taxon>
        <taxon>Oceanospirillales</taxon>
        <taxon>Oceanospirillaceae</taxon>
        <taxon>Marinomonas</taxon>
    </lineage>
</organism>
<dbReference type="SMART" id="SM00267">
    <property type="entry name" value="GGDEF"/>
    <property type="match status" value="1"/>
</dbReference>
<dbReference type="InterPro" id="IPR035919">
    <property type="entry name" value="EAL_sf"/>
</dbReference>
<gene>
    <name evidence="2" type="primary">dosP_1</name>
    <name evidence="2" type="ORF">MAQ5080_00352</name>
</gene>
<evidence type="ECO:0000313" key="3">
    <source>
        <dbReference type="Proteomes" id="UP000092627"/>
    </source>
</evidence>
<name>A0A1A8T4F9_9GAMM</name>
<accession>A0A1A8T4F9</accession>
<dbReference type="Gene3D" id="3.30.70.270">
    <property type="match status" value="1"/>
</dbReference>
<protein>
    <submittedName>
        <fullName evidence="2">Oxygen sensor protein DosP</fullName>
        <ecNumber evidence="2">3.1.4.52</ecNumber>
    </submittedName>
</protein>
<dbReference type="CDD" id="cd01948">
    <property type="entry name" value="EAL"/>
    <property type="match status" value="1"/>
</dbReference>
<dbReference type="InterPro" id="IPR050706">
    <property type="entry name" value="Cyclic-di-GMP_PDE-like"/>
</dbReference>
<evidence type="ECO:0000259" key="1">
    <source>
        <dbReference type="PROSITE" id="PS50883"/>
    </source>
</evidence>
<dbReference type="Proteomes" id="UP000092627">
    <property type="component" value="Unassembled WGS sequence"/>
</dbReference>
<dbReference type="PROSITE" id="PS50883">
    <property type="entry name" value="EAL"/>
    <property type="match status" value="1"/>
</dbReference>
<keyword evidence="3" id="KW-1185">Reference proteome</keyword>
<dbReference type="SUPFAM" id="SSF55073">
    <property type="entry name" value="Nucleotide cyclase"/>
    <property type="match status" value="1"/>
</dbReference>